<evidence type="ECO:0000313" key="2">
    <source>
        <dbReference type="Proteomes" id="UP000008311"/>
    </source>
</evidence>
<gene>
    <name evidence="1" type="ORF">RCOM_1281650</name>
</gene>
<dbReference type="STRING" id="3988.B9SCU2"/>
<dbReference type="PANTHER" id="PTHR35110:SF3">
    <property type="entry name" value="OS08G0360000 PROTEIN"/>
    <property type="match status" value="1"/>
</dbReference>
<dbReference type="Proteomes" id="UP000008311">
    <property type="component" value="Unassembled WGS sequence"/>
</dbReference>
<name>B9SCU2_RICCO</name>
<evidence type="ECO:0000313" key="1">
    <source>
        <dbReference type="EMBL" id="EEF38537.1"/>
    </source>
</evidence>
<protein>
    <submittedName>
        <fullName evidence="1">Uncharacterized protein</fullName>
    </submittedName>
</protein>
<dbReference type="InParanoid" id="B9SCU2"/>
<accession>B9SCU2</accession>
<organism evidence="1 2">
    <name type="scientific">Ricinus communis</name>
    <name type="common">Castor bean</name>
    <dbReference type="NCBI Taxonomy" id="3988"/>
    <lineage>
        <taxon>Eukaryota</taxon>
        <taxon>Viridiplantae</taxon>
        <taxon>Streptophyta</taxon>
        <taxon>Embryophyta</taxon>
        <taxon>Tracheophyta</taxon>
        <taxon>Spermatophyta</taxon>
        <taxon>Magnoliopsida</taxon>
        <taxon>eudicotyledons</taxon>
        <taxon>Gunneridae</taxon>
        <taxon>Pentapetalae</taxon>
        <taxon>rosids</taxon>
        <taxon>fabids</taxon>
        <taxon>Malpighiales</taxon>
        <taxon>Euphorbiaceae</taxon>
        <taxon>Acalyphoideae</taxon>
        <taxon>Acalypheae</taxon>
        <taxon>Ricinus</taxon>
    </lineage>
</organism>
<reference evidence="2" key="1">
    <citation type="journal article" date="2010" name="Nat. Biotechnol.">
        <title>Draft genome sequence of the oilseed species Ricinus communis.</title>
        <authorList>
            <person name="Chan A.P."/>
            <person name="Crabtree J."/>
            <person name="Zhao Q."/>
            <person name="Lorenzi H."/>
            <person name="Orvis J."/>
            <person name="Puiu D."/>
            <person name="Melake-Berhan A."/>
            <person name="Jones K.M."/>
            <person name="Redman J."/>
            <person name="Chen G."/>
            <person name="Cahoon E.B."/>
            <person name="Gedil M."/>
            <person name="Stanke M."/>
            <person name="Haas B.J."/>
            <person name="Wortman J.R."/>
            <person name="Fraser-Liggett C.M."/>
            <person name="Ravel J."/>
            <person name="Rabinowicz P.D."/>
        </authorList>
    </citation>
    <scope>NUCLEOTIDE SEQUENCE [LARGE SCALE GENOMIC DNA]</scope>
    <source>
        <strain evidence="2">cv. Hale</strain>
    </source>
</reference>
<dbReference type="EMBL" id="EQ973924">
    <property type="protein sequence ID" value="EEF38537.1"/>
    <property type="molecule type" value="Genomic_DNA"/>
</dbReference>
<dbReference type="PANTHER" id="PTHR35110">
    <property type="entry name" value="EXPRESSED PROTEIN"/>
    <property type="match status" value="1"/>
</dbReference>
<sequence>MKPIELKTPPEQTQTITRAISDIVKEHGPLTVSQTWEKLQHSGHSLHPKAWAKWLLGRSIVLEKLRKLSLCVRSTNCFIKRTGSWPERIDRQKPYENSFEVDERETKA</sequence>
<dbReference type="AlphaFoldDB" id="B9SCU2"/>
<proteinExistence type="predicted"/>
<keyword evidence="2" id="KW-1185">Reference proteome</keyword>